<name>A0ACC5ZSS2_9RHOB</name>
<dbReference type="Proteomes" id="UP001203036">
    <property type="component" value="Unassembled WGS sequence"/>
</dbReference>
<evidence type="ECO:0000313" key="1">
    <source>
        <dbReference type="EMBL" id="MCM2561367.1"/>
    </source>
</evidence>
<protein>
    <submittedName>
        <fullName evidence="1">YfjI family protein</fullName>
    </submittedName>
</protein>
<comment type="caution">
    <text evidence="1">The sequence shown here is derived from an EMBL/GenBank/DDBJ whole genome shotgun (WGS) entry which is preliminary data.</text>
</comment>
<keyword evidence="2" id="KW-1185">Reference proteome</keyword>
<accession>A0ACC5ZSS2</accession>
<evidence type="ECO:0000313" key="2">
    <source>
        <dbReference type="Proteomes" id="UP001203036"/>
    </source>
</evidence>
<organism evidence="1 2">
    <name type="scientific">Lutimaribacter degradans</name>
    <dbReference type="NCBI Taxonomy" id="2945989"/>
    <lineage>
        <taxon>Bacteria</taxon>
        <taxon>Pseudomonadati</taxon>
        <taxon>Pseudomonadota</taxon>
        <taxon>Alphaproteobacteria</taxon>
        <taxon>Rhodobacterales</taxon>
        <taxon>Roseobacteraceae</taxon>
        <taxon>Lutimaribacter</taxon>
    </lineage>
</organism>
<dbReference type="EMBL" id="JAMQGO010000001">
    <property type="protein sequence ID" value="MCM2561367.1"/>
    <property type="molecule type" value="Genomic_DNA"/>
</dbReference>
<gene>
    <name evidence="1" type="ORF">M8744_04345</name>
</gene>
<reference evidence="1" key="1">
    <citation type="submission" date="2022-06" db="EMBL/GenBank/DDBJ databases">
        <title>Lutimaribacter sp. EGI FJ00013, a novel bacterium isolated from a salt lake sediment enrichment.</title>
        <authorList>
            <person name="Gao L."/>
            <person name="Fang B.-Z."/>
            <person name="Li W.-J."/>
        </authorList>
    </citation>
    <scope>NUCLEOTIDE SEQUENCE</scope>
    <source>
        <strain evidence="1">EGI FJ00013</strain>
    </source>
</reference>
<sequence length="515" mass="58846">MTTSSKQHDTADHVLLGELTVKTPQGTRRLTRAECEDAIQLFAVKANAQTFDIRNLISRGSILDLIARHFEDTDISHALPIMQIVMIAASYLTQNGATLRIPGVGEICPTLWLVGLAGSGSSKTFASEEIDRIISRGTTDTVTRLATGCTDAQWIVELHENNGAFWFQDEVGKTFNKILTQGSYVRIKEWVLNAYSYNAIANRLKSEKNKLVIENPHFTFHGLSVDETWHDDIDLTSMLDGFCQRFSYYIANPRQDTDMFDHFLYFEGEEVEERRHRLADTWDALCTQKEACGQYTLNDDVLPYLKAWWSSLRESWGKTALPKSFIRRIGFSVLRYLMVLHFLLGKSRRPIDLETAELATRFAEYHFLSALHVVQQYDRKNTSRIQIIAAAVRRLSDAGKPVTGREISRMLSKKQRDQFVRGEIAEILQIIQKIEETPGLFEDPSNESQNRFEMQGTREKIQARLLLNERKRNERRLRELRRGAAQDPSRSGDHGSLQDQDDNVVQIILPMTGTS</sequence>
<proteinExistence type="predicted"/>